<accession>A0A8S9LC31</accession>
<feature type="region of interest" description="Disordered" evidence="1">
    <location>
        <begin position="1"/>
        <end position="134"/>
    </location>
</feature>
<dbReference type="PANTHER" id="PTHR33738:SF23">
    <property type="entry name" value="PLANT_PROTEIN"/>
    <property type="match status" value="1"/>
</dbReference>
<name>A0A8S9LC31_BRACR</name>
<feature type="compositionally biased region" description="Low complexity" evidence="1">
    <location>
        <begin position="107"/>
        <end position="118"/>
    </location>
</feature>
<gene>
    <name evidence="2" type="ORF">F2Q70_00028607</name>
</gene>
<feature type="compositionally biased region" description="Polar residues" evidence="1">
    <location>
        <begin position="88"/>
        <end position="98"/>
    </location>
</feature>
<evidence type="ECO:0000256" key="1">
    <source>
        <dbReference type="SAM" id="MobiDB-lite"/>
    </source>
</evidence>
<protein>
    <submittedName>
        <fullName evidence="2">Uncharacterized protein</fullName>
    </submittedName>
</protein>
<proteinExistence type="predicted"/>
<reference evidence="2" key="1">
    <citation type="submission" date="2019-12" db="EMBL/GenBank/DDBJ databases">
        <title>Genome sequencing and annotation of Brassica cretica.</title>
        <authorList>
            <person name="Studholme D.J."/>
            <person name="Sarris P.F."/>
        </authorList>
    </citation>
    <scope>NUCLEOTIDE SEQUENCE</scope>
    <source>
        <strain evidence="2">PFS-102/07</strain>
        <tissue evidence="2">Leaf</tissue>
    </source>
</reference>
<organism evidence="2">
    <name type="scientific">Brassica cretica</name>
    <name type="common">Mustard</name>
    <dbReference type="NCBI Taxonomy" id="69181"/>
    <lineage>
        <taxon>Eukaryota</taxon>
        <taxon>Viridiplantae</taxon>
        <taxon>Streptophyta</taxon>
        <taxon>Embryophyta</taxon>
        <taxon>Tracheophyta</taxon>
        <taxon>Spermatophyta</taxon>
        <taxon>Magnoliopsida</taxon>
        <taxon>eudicotyledons</taxon>
        <taxon>Gunneridae</taxon>
        <taxon>Pentapetalae</taxon>
        <taxon>rosids</taxon>
        <taxon>malvids</taxon>
        <taxon>Brassicales</taxon>
        <taxon>Brassicaceae</taxon>
        <taxon>Brassiceae</taxon>
        <taxon>Brassica</taxon>
    </lineage>
</organism>
<dbReference type="EMBL" id="QGKY02000094">
    <property type="protein sequence ID" value="KAF2602928.1"/>
    <property type="molecule type" value="Genomic_DNA"/>
</dbReference>
<comment type="caution">
    <text evidence="2">The sequence shown here is derived from an EMBL/GenBank/DDBJ whole genome shotgun (WGS) entry which is preliminary data.</text>
</comment>
<evidence type="ECO:0000313" key="2">
    <source>
        <dbReference type="EMBL" id="KAF2602928.1"/>
    </source>
</evidence>
<sequence>MDKKKSVSGSSSSSSFDHLFGPRVSSSSSSSTTGLFQSIFPPPSMGTQADLANPNGAAIYQPPGLGIPNERGERRKNKERKRYQNEETQPPCNLSSSIYYGGQDNYSSSTPPQSTTNPDVYKKDGDEGDSESASRGNWWEGANCPLGVCFGFHLVYIYAVHGRLSTVVVDQAASGSVSKNLYLPVYEGLVVGSLRCFLRVL</sequence>
<dbReference type="AlphaFoldDB" id="A0A8S9LC31"/>
<dbReference type="PANTHER" id="PTHR33738">
    <property type="entry name" value="EMB|CAB82975.1"/>
    <property type="match status" value="1"/>
</dbReference>